<evidence type="ECO:0000256" key="23">
    <source>
        <dbReference type="RuleBase" id="RU369120"/>
    </source>
</evidence>
<evidence type="ECO:0000256" key="15">
    <source>
        <dbReference type="ARBA" id="ARBA00023136"/>
    </source>
</evidence>
<comment type="pathway">
    <text evidence="2">Steroid biosynthesis; cholesterol biosynthesis.</text>
</comment>
<keyword evidence="4 23" id="KW-0444">Lipid biosynthesis</keyword>
<keyword evidence="14 23" id="KW-0443">Lipid metabolism</keyword>
<evidence type="ECO:0000256" key="9">
    <source>
        <dbReference type="ARBA" id="ARBA00022857"/>
    </source>
</evidence>
<feature type="transmembrane region" description="Helical" evidence="23">
    <location>
        <begin position="67"/>
        <end position="84"/>
    </location>
</feature>
<feature type="transmembrane region" description="Helical" evidence="23">
    <location>
        <begin position="133"/>
        <end position="155"/>
    </location>
</feature>
<dbReference type="Gene3D" id="1.20.120.1630">
    <property type="match status" value="1"/>
</dbReference>
<evidence type="ECO:0000256" key="19">
    <source>
        <dbReference type="ARBA" id="ARBA00039984"/>
    </source>
</evidence>
<keyword evidence="7" id="KW-0152">Cholesterol biosynthesis</keyword>
<evidence type="ECO:0000256" key="22">
    <source>
        <dbReference type="ARBA" id="ARBA00047826"/>
    </source>
</evidence>
<proteinExistence type="inferred from homology"/>
<dbReference type="InterPro" id="IPR001171">
    <property type="entry name" value="ERG24_DHCR-like"/>
</dbReference>
<keyword evidence="13 23" id="KW-0756">Sterol biosynthesis</keyword>
<evidence type="ECO:0000313" key="24">
    <source>
        <dbReference type="EMBL" id="BCS21765.1"/>
    </source>
</evidence>
<keyword evidence="5" id="KW-0153">Cholesterol metabolism</keyword>
<evidence type="ECO:0000256" key="18">
    <source>
        <dbReference type="ARBA" id="ARBA00038851"/>
    </source>
</evidence>
<organism evidence="24 25">
    <name type="scientific">Aspergillus puulaauensis</name>
    <dbReference type="NCBI Taxonomy" id="1220207"/>
    <lineage>
        <taxon>Eukaryota</taxon>
        <taxon>Fungi</taxon>
        <taxon>Dikarya</taxon>
        <taxon>Ascomycota</taxon>
        <taxon>Pezizomycotina</taxon>
        <taxon>Eurotiomycetes</taxon>
        <taxon>Eurotiomycetidae</taxon>
        <taxon>Eurotiales</taxon>
        <taxon>Aspergillaceae</taxon>
        <taxon>Aspergillus</taxon>
    </lineage>
</organism>
<comment type="catalytic activity">
    <reaction evidence="22">
        <text>7-dehydrodesmosterol + NADPH + H(+) = desmosterol + NADP(+)</text>
        <dbReference type="Rhea" id="RHEA:46740"/>
        <dbReference type="ChEBI" id="CHEBI:15378"/>
        <dbReference type="ChEBI" id="CHEBI:17737"/>
        <dbReference type="ChEBI" id="CHEBI:27910"/>
        <dbReference type="ChEBI" id="CHEBI:57783"/>
        <dbReference type="ChEBI" id="CHEBI:58349"/>
    </reaction>
    <physiologicalReaction direction="left-to-right" evidence="22">
        <dbReference type="Rhea" id="RHEA:46741"/>
    </physiologicalReaction>
</comment>
<comment type="similarity">
    <text evidence="3 23">Belongs to the ERG4/ERG24 family.</text>
</comment>
<dbReference type="GO" id="GO:0047598">
    <property type="term" value="F:7-dehydrocholesterol reductase activity"/>
    <property type="evidence" value="ECO:0007669"/>
    <property type="project" value="UniProtKB-EC"/>
</dbReference>
<evidence type="ECO:0000256" key="4">
    <source>
        <dbReference type="ARBA" id="ARBA00022516"/>
    </source>
</evidence>
<feature type="transmembrane region" description="Helical" evidence="23">
    <location>
        <begin position="272"/>
        <end position="292"/>
    </location>
</feature>
<evidence type="ECO:0000256" key="1">
    <source>
        <dbReference type="ARBA" id="ARBA00004477"/>
    </source>
</evidence>
<keyword evidence="8" id="KW-0256">Endoplasmic reticulum</keyword>
<keyword evidence="9" id="KW-0521">NADP</keyword>
<keyword evidence="17 23" id="KW-0753">Steroid metabolism</keyword>
<evidence type="ECO:0000313" key="25">
    <source>
        <dbReference type="Proteomes" id="UP000654913"/>
    </source>
</evidence>
<evidence type="ECO:0000256" key="6">
    <source>
        <dbReference type="ARBA" id="ARBA00022692"/>
    </source>
</evidence>
<evidence type="ECO:0000256" key="16">
    <source>
        <dbReference type="ARBA" id="ARBA00023166"/>
    </source>
</evidence>
<evidence type="ECO:0000256" key="3">
    <source>
        <dbReference type="ARBA" id="ARBA00005402"/>
    </source>
</evidence>
<keyword evidence="15 23" id="KW-0472">Membrane</keyword>
<dbReference type="OrthoDB" id="5326588at2759"/>
<evidence type="ECO:0000256" key="8">
    <source>
        <dbReference type="ARBA" id="ARBA00022824"/>
    </source>
</evidence>
<comment type="subcellular location">
    <subcellularLocation>
        <location evidence="1">Endoplasmic reticulum membrane</location>
        <topology evidence="1">Multi-pass membrane protein</topology>
    </subcellularLocation>
</comment>
<keyword evidence="16 23" id="KW-1207">Sterol metabolism</keyword>
<dbReference type="PROSITE" id="PS01017">
    <property type="entry name" value="STEROL_REDUCT_1"/>
    <property type="match status" value="1"/>
</dbReference>
<accession>A0A7R7XI57</accession>
<sequence length="481" mass="53612">MSSTLSYVLPQGKAAKGIHLKAEQDAFWGRRRSIAPISGALSAIALLIATPSVVIASWVTIEHFDGSVFGMLSMLWRSGIVAFVRRYFPSPTIDTLVVYLGWIAAQAFLHTSLPGKYYTGQATPGGNVLVYKINGLITSIAMVIVFVMSGVAGIVDLACIAKAWPGFLLAAVIYGYLVSMAMHLKACFAPSYRQDTRFSGSAIHDFFSGCELNPRWGPDWDIKLFHIGRPGMAGWLMMYNSLAHLGNAIPKLTISGSDISFAALHAELHGSISNSMIVVLLLHGVYIVDFFWNESWYLRTIDIHHDHFGFYLAWGSAVWLPVMYSLNAQFLAYHSIHLSLVNGILILALGIIGYAIFRSANNQKLRVRLTDGNCMTFGRVAEVIRSSYKTSDGVTHKSLLLCSGWWGYARHANYTGDILMAFAFCAPCGTTHLLPWTYFIYLSLLLINRCFRDEARCRAKYGEDWKKYCQRVKWRFCPGVF</sequence>
<evidence type="ECO:0000256" key="21">
    <source>
        <dbReference type="ARBA" id="ARBA00047795"/>
    </source>
</evidence>
<protein>
    <recommendedName>
        <fullName evidence="19">7-dehydrocholesterol reductase</fullName>
        <ecNumber evidence="18">1.3.1.21</ecNumber>
    </recommendedName>
    <alternativeName>
        <fullName evidence="20">Sterol Delta(7)-reductase</fullName>
    </alternativeName>
</protein>
<evidence type="ECO:0000256" key="7">
    <source>
        <dbReference type="ARBA" id="ARBA00022778"/>
    </source>
</evidence>
<dbReference type="PANTHER" id="PTHR21257:SF38">
    <property type="entry name" value="7-DEHYDROCHOLESTEROL REDUCTASE"/>
    <property type="match status" value="1"/>
</dbReference>
<dbReference type="Pfam" id="PF01222">
    <property type="entry name" value="ERG4_ERG24"/>
    <property type="match status" value="1"/>
</dbReference>
<gene>
    <name evidence="24" type="ORF">APUU_22197A</name>
</gene>
<keyword evidence="10 23" id="KW-0752">Steroid biosynthesis</keyword>
<dbReference type="GO" id="GO:0006695">
    <property type="term" value="P:cholesterol biosynthetic process"/>
    <property type="evidence" value="ECO:0007669"/>
    <property type="project" value="UniProtKB-KW"/>
</dbReference>
<evidence type="ECO:0000256" key="14">
    <source>
        <dbReference type="ARBA" id="ARBA00023098"/>
    </source>
</evidence>
<dbReference type="GeneID" id="64971770"/>
<evidence type="ECO:0000256" key="10">
    <source>
        <dbReference type="ARBA" id="ARBA00022955"/>
    </source>
</evidence>
<dbReference type="RefSeq" id="XP_041553959.1">
    <property type="nucleotide sequence ID" value="XM_041701033.1"/>
</dbReference>
<dbReference type="FunFam" id="1.20.120.1630:FF:000004">
    <property type="entry name" value="7-dehydrocholesterol reductase"/>
    <property type="match status" value="1"/>
</dbReference>
<evidence type="ECO:0000256" key="5">
    <source>
        <dbReference type="ARBA" id="ARBA00022548"/>
    </source>
</evidence>
<dbReference type="GO" id="GO:0005789">
    <property type="term" value="C:endoplasmic reticulum membrane"/>
    <property type="evidence" value="ECO:0007669"/>
    <property type="project" value="UniProtKB-SubCell"/>
</dbReference>
<dbReference type="PANTHER" id="PTHR21257">
    <property type="entry name" value="DELTA(14)-STEROL REDUCTASE"/>
    <property type="match status" value="1"/>
</dbReference>
<dbReference type="KEGG" id="apuu:APUU_22197A"/>
<dbReference type="EC" id="1.3.1.21" evidence="18"/>
<evidence type="ECO:0000256" key="13">
    <source>
        <dbReference type="ARBA" id="ARBA00023011"/>
    </source>
</evidence>
<evidence type="ECO:0000256" key="12">
    <source>
        <dbReference type="ARBA" id="ARBA00023002"/>
    </source>
</evidence>
<dbReference type="EMBL" id="AP024444">
    <property type="protein sequence ID" value="BCS21765.1"/>
    <property type="molecule type" value="Genomic_DNA"/>
</dbReference>
<feature type="transmembrane region" description="Helical" evidence="23">
    <location>
        <begin position="40"/>
        <end position="61"/>
    </location>
</feature>
<feature type="transmembrane region" description="Helical" evidence="23">
    <location>
        <begin position="332"/>
        <end position="357"/>
    </location>
</feature>
<evidence type="ECO:0000256" key="2">
    <source>
        <dbReference type="ARBA" id="ARBA00004770"/>
    </source>
</evidence>
<keyword evidence="12 23" id="KW-0560">Oxidoreductase</keyword>
<dbReference type="Proteomes" id="UP000654913">
    <property type="component" value="Chromosome 2"/>
</dbReference>
<evidence type="ECO:0000256" key="11">
    <source>
        <dbReference type="ARBA" id="ARBA00022989"/>
    </source>
</evidence>
<feature type="transmembrane region" description="Helical" evidence="23">
    <location>
        <begin position="96"/>
        <end position="113"/>
    </location>
</feature>
<keyword evidence="25" id="KW-1185">Reference proteome</keyword>
<feature type="transmembrane region" description="Helical" evidence="23">
    <location>
        <begin position="167"/>
        <end position="184"/>
    </location>
</feature>
<reference evidence="24" key="2">
    <citation type="submission" date="2021-02" db="EMBL/GenBank/DDBJ databases">
        <title>Aspergillus puulaauensis MK2 genome sequence.</title>
        <authorList>
            <person name="Futagami T."/>
            <person name="Mori K."/>
            <person name="Kadooka C."/>
            <person name="Tanaka T."/>
        </authorList>
    </citation>
    <scope>NUCLEOTIDE SEQUENCE</scope>
    <source>
        <strain evidence="24">MK2</strain>
    </source>
</reference>
<name>A0A7R7XI57_9EURO</name>
<evidence type="ECO:0000256" key="17">
    <source>
        <dbReference type="ARBA" id="ARBA00023221"/>
    </source>
</evidence>
<dbReference type="GO" id="GO:0016132">
    <property type="term" value="P:brassinosteroid biosynthetic process"/>
    <property type="evidence" value="ECO:0007669"/>
    <property type="project" value="TreeGrafter"/>
</dbReference>
<evidence type="ECO:0000256" key="20">
    <source>
        <dbReference type="ARBA" id="ARBA00042688"/>
    </source>
</evidence>
<comment type="catalytic activity">
    <reaction evidence="21">
        <text>cholesterol + NADP(+) = 7-dehydrocholesterol + NADPH + H(+)</text>
        <dbReference type="Rhea" id="RHEA:23984"/>
        <dbReference type="ChEBI" id="CHEBI:15378"/>
        <dbReference type="ChEBI" id="CHEBI:16113"/>
        <dbReference type="ChEBI" id="CHEBI:17759"/>
        <dbReference type="ChEBI" id="CHEBI:57783"/>
        <dbReference type="ChEBI" id="CHEBI:58349"/>
        <dbReference type="EC" id="1.3.1.21"/>
    </reaction>
    <physiologicalReaction direction="right-to-left" evidence="21">
        <dbReference type="Rhea" id="RHEA:23986"/>
    </physiologicalReaction>
</comment>
<dbReference type="InterPro" id="IPR018083">
    <property type="entry name" value="Sterol_reductase_CS"/>
</dbReference>
<reference evidence="24" key="1">
    <citation type="submission" date="2021-01" db="EMBL/GenBank/DDBJ databases">
        <authorList>
            <consortium name="Aspergillus puulaauensis MK2 genome sequencing consortium"/>
            <person name="Kazuki M."/>
            <person name="Futagami T."/>
        </authorList>
    </citation>
    <scope>NUCLEOTIDE SEQUENCE</scope>
    <source>
        <strain evidence="24">MK2</strain>
    </source>
</reference>
<keyword evidence="11 23" id="KW-1133">Transmembrane helix</keyword>
<keyword evidence="6 23" id="KW-0812">Transmembrane</keyword>
<dbReference type="AlphaFoldDB" id="A0A7R7XI57"/>
<feature type="transmembrane region" description="Helical" evidence="23">
    <location>
        <begin position="308"/>
        <end position="326"/>
    </location>
</feature>